<gene>
    <name evidence="1" type="ORF">MILVUS5_LOCUS7072</name>
</gene>
<evidence type="ECO:0000313" key="2">
    <source>
        <dbReference type="Proteomes" id="UP001177021"/>
    </source>
</evidence>
<protein>
    <submittedName>
        <fullName evidence="1">Uncharacterized protein</fullName>
    </submittedName>
</protein>
<comment type="caution">
    <text evidence="1">The sequence shown here is derived from an EMBL/GenBank/DDBJ whole genome shotgun (WGS) entry which is preliminary data.</text>
</comment>
<dbReference type="Proteomes" id="UP001177021">
    <property type="component" value="Unassembled WGS sequence"/>
</dbReference>
<sequence length="1185" mass="136338">MDDSNSEEEEVVTEERNDRGNHHDYRVKADIPLFYGTMGVEEFLDWQIDVDRFFDVMDVPEHKQVKMVAIRLKSTAAVWWDRLVVQRKRQKKNPIRTWRKMKQLMLERFLPEDYEQILYKMYIECVQGKRSVTEYTAEFLRFSERNELGESENQKVARYISGLKGSLQEKMGLQTVWTVAEASNLALKAELMEKSPRNFSSFRKYSPQNNTESSGDKEKSAATRDSTPGNKATGSSSSAPQGKAPAQKQNNPYAKLTIDTCFRCNGKGHRSNVYPSRRVAAVVGERDDDDETEQPDEDEYAEVEFAEEESDERVNFVLQRMLLATKEEGQRKNLFKTHCSVKNKVCDLIIDNGSTENLVSQKLVNYFKLPAEPHEMPYALGWVSKGSQVRVTLSCRVPISIGKHYKEEVLCDVIDMDVCHILLGRPWQFDNDITYRGRDNVMMFTWGTHKIAMAPILHFDKNPKDKKSSFLVMTQDERKLDKAVREANCFYELPNDLPPMRNIQHQIDLIPGSSLPNLPHYRMSPKENEILREQIEDLLRKGFIRESMSPCAVPVLLVPKKGNQWRMCVDSRAINKITIKYRFPIPSLEDMLDELAGSKVFSKIDLRSGYHQIRIRPGDEWKTAFKSKDGLYEWLVMPFGLSNAPSTFMRLMNQWEHYLIHREFILFTDHQALKFLHSQKLINKMHARWVSFLQKFPFIIQHKSGALNKVADALSRRDSLLVTLAQEVVGFECLKELYENDVEFKELWAKCLEHPCDDFHVREGFLFKGNRLCIPCSSLREKLLRDLHGGGLSGHMGRDKTIASLEERFYWPHLRKDVGTIVKKCYTCQVSKGQSQNTGLYMPLPIPDDIWQDLSMDFVLGLPRTQRGVDSVFVVVDRFSKMSHFIACKKTADASNIAKLFFREIVRLHGVPKSITSYKDTKFLSHFWITLLKLFDTSLNRSSTAHPQTDGQTEVTNRTLGNMIRCVCGDKPKQWDLALPQVEFAYNSTVHSATGKTPFSLVYTSVPRHVVDLIKLPKAPGFSVAAENMAEEIIAVKDSVKSKLEATGLKNKIAADKRRRVKVFNVGDEVMVFLRKERFPVGTYSKLQPRKYGPFQVTRKINDNAYVVALPASMNISNTFNVADIYEYHADEVLYQDENSGSSSFETSIEMYIVEPTCKFDQFSKTKKKKIVRNASHLLSNVLFQ</sequence>
<dbReference type="EMBL" id="CASHSV030000013">
    <property type="protein sequence ID" value="CAJ2636600.1"/>
    <property type="molecule type" value="Genomic_DNA"/>
</dbReference>
<evidence type="ECO:0000313" key="1">
    <source>
        <dbReference type="EMBL" id="CAJ2636600.1"/>
    </source>
</evidence>
<proteinExistence type="predicted"/>
<keyword evidence="2" id="KW-1185">Reference proteome</keyword>
<organism evidence="1 2">
    <name type="scientific">Trifolium pratense</name>
    <name type="common">Red clover</name>
    <dbReference type="NCBI Taxonomy" id="57577"/>
    <lineage>
        <taxon>Eukaryota</taxon>
        <taxon>Viridiplantae</taxon>
        <taxon>Streptophyta</taxon>
        <taxon>Embryophyta</taxon>
        <taxon>Tracheophyta</taxon>
        <taxon>Spermatophyta</taxon>
        <taxon>Magnoliopsida</taxon>
        <taxon>eudicotyledons</taxon>
        <taxon>Gunneridae</taxon>
        <taxon>Pentapetalae</taxon>
        <taxon>rosids</taxon>
        <taxon>fabids</taxon>
        <taxon>Fabales</taxon>
        <taxon>Fabaceae</taxon>
        <taxon>Papilionoideae</taxon>
        <taxon>50 kb inversion clade</taxon>
        <taxon>NPAAA clade</taxon>
        <taxon>Hologalegina</taxon>
        <taxon>IRL clade</taxon>
        <taxon>Trifolieae</taxon>
        <taxon>Trifolium</taxon>
    </lineage>
</organism>
<accession>A0ACB0IX03</accession>
<reference evidence="1" key="1">
    <citation type="submission" date="2023-10" db="EMBL/GenBank/DDBJ databases">
        <authorList>
            <person name="Rodriguez Cubillos JULIANA M."/>
            <person name="De Vega J."/>
        </authorList>
    </citation>
    <scope>NUCLEOTIDE SEQUENCE</scope>
</reference>
<name>A0ACB0IX03_TRIPR</name>